<organism evidence="2 3">
    <name type="scientific">Halobellus rubicundus</name>
    <dbReference type="NCBI Taxonomy" id="2996466"/>
    <lineage>
        <taxon>Archaea</taxon>
        <taxon>Methanobacteriati</taxon>
        <taxon>Methanobacteriota</taxon>
        <taxon>Stenosarchaea group</taxon>
        <taxon>Halobacteria</taxon>
        <taxon>Halobacteriales</taxon>
        <taxon>Haloferacaceae</taxon>
        <taxon>Halobellus</taxon>
    </lineage>
</organism>
<feature type="compositionally biased region" description="Basic and acidic residues" evidence="1">
    <location>
        <begin position="33"/>
        <end position="45"/>
    </location>
</feature>
<feature type="compositionally biased region" description="Basic and acidic residues" evidence="1">
    <location>
        <begin position="1"/>
        <end position="16"/>
    </location>
</feature>
<dbReference type="EMBL" id="JBGNYA010000001">
    <property type="protein sequence ID" value="MFA1609971.1"/>
    <property type="molecule type" value="Genomic_DNA"/>
</dbReference>
<gene>
    <name evidence="2" type="ORF">OS889_02995</name>
</gene>
<protein>
    <recommendedName>
        <fullName evidence="4">KaiC-like domain-containing protein</fullName>
    </recommendedName>
</protein>
<dbReference type="Pfam" id="PF24336">
    <property type="entry name" value="DUF7504"/>
    <property type="match status" value="1"/>
</dbReference>
<dbReference type="InterPro" id="IPR055927">
    <property type="entry name" value="DUF7504"/>
</dbReference>
<keyword evidence="3" id="KW-1185">Reference proteome</keyword>
<sequence>MRDDEDESHAVDDDRSSSLSDLADRLDDDPEVDTDRGRDDADEGTKPTLSDLADSISRRRGAGADVDDADLAEWDFVSGDAADGEPLDPKTEAVLELTGEAANVLLSGPGDVPAEESLCSRLMSSSDDGPVNLLVIAITETPSERLSVLENYLSGPVGETAVVDVRNYNREVNYEQYDGPVDIRTVSSPQDLRRIGIVTSKLLSNWEEAPGETRLCFHSLSDLLRLNDDRQRVFRFLHVLRGRVRAAGARAHFHLDPTRHDDPDVGTFESLFDTVLQFDEDGSVSLL</sequence>
<dbReference type="Proteomes" id="UP001570511">
    <property type="component" value="Unassembled WGS sequence"/>
</dbReference>
<evidence type="ECO:0000256" key="1">
    <source>
        <dbReference type="SAM" id="MobiDB-lite"/>
    </source>
</evidence>
<proteinExistence type="predicted"/>
<name>A0ABD5MD53_9EURY</name>
<comment type="caution">
    <text evidence="2">The sequence shown here is derived from an EMBL/GenBank/DDBJ whole genome shotgun (WGS) entry which is preliminary data.</text>
</comment>
<evidence type="ECO:0008006" key="4">
    <source>
        <dbReference type="Google" id="ProtNLM"/>
    </source>
</evidence>
<accession>A0ABD5MD53</accession>
<evidence type="ECO:0000313" key="3">
    <source>
        <dbReference type="Proteomes" id="UP001570511"/>
    </source>
</evidence>
<evidence type="ECO:0000313" key="2">
    <source>
        <dbReference type="EMBL" id="MFA1609971.1"/>
    </source>
</evidence>
<feature type="region of interest" description="Disordered" evidence="1">
    <location>
        <begin position="1"/>
        <end position="64"/>
    </location>
</feature>
<reference evidence="2 3" key="1">
    <citation type="submission" date="2024-08" db="EMBL/GenBank/DDBJ databases">
        <title>Halobellus sp. MBLA0158 whole genome sequence.</title>
        <authorList>
            <person name="Hwang C.Y."/>
            <person name="Cho E.-S."/>
            <person name="Seo M.-J."/>
        </authorList>
    </citation>
    <scope>NUCLEOTIDE SEQUENCE [LARGE SCALE GENOMIC DNA]</scope>
    <source>
        <strain evidence="2 3">MBLA0158</strain>
    </source>
</reference>
<dbReference type="AlphaFoldDB" id="A0ABD5MD53"/>
<dbReference type="RefSeq" id="WP_372387139.1">
    <property type="nucleotide sequence ID" value="NZ_JBGNYA010000001.1"/>
</dbReference>